<feature type="transmembrane region" description="Helical" evidence="12">
    <location>
        <begin position="12"/>
        <end position="32"/>
    </location>
</feature>
<dbReference type="InterPro" id="IPR050428">
    <property type="entry name" value="TCS_sensor_his_kinase"/>
</dbReference>
<keyword evidence="4" id="KW-0597">Phosphoprotein</keyword>
<dbReference type="Gene3D" id="1.10.287.130">
    <property type="match status" value="1"/>
</dbReference>
<evidence type="ECO:0000256" key="9">
    <source>
        <dbReference type="ARBA" id="ARBA00022840"/>
    </source>
</evidence>
<dbReference type="GO" id="GO:0004673">
    <property type="term" value="F:protein histidine kinase activity"/>
    <property type="evidence" value="ECO:0007669"/>
    <property type="project" value="UniProtKB-EC"/>
</dbReference>
<feature type="transmembrane region" description="Helical" evidence="12">
    <location>
        <begin position="169"/>
        <end position="189"/>
    </location>
</feature>
<dbReference type="GO" id="GO:0000160">
    <property type="term" value="P:phosphorelay signal transduction system"/>
    <property type="evidence" value="ECO:0007669"/>
    <property type="project" value="TreeGrafter"/>
</dbReference>
<dbReference type="InterPro" id="IPR005467">
    <property type="entry name" value="His_kinase_dom"/>
</dbReference>
<evidence type="ECO:0000256" key="7">
    <source>
        <dbReference type="ARBA" id="ARBA00022741"/>
    </source>
</evidence>
<dbReference type="CDD" id="cd16954">
    <property type="entry name" value="HATPase_PhoQ-like"/>
    <property type="match status" value="1"/>
</dbReference>
<dbReference type="Gene3D" id="3.30.565.10">
    <property type="entry name" value="Histidine kinase-like ATPase, C-terminal domain"/>
    <property type="match status" value="1"/>
</dbReference>
<dbReference type="EMBL" id="JAMTCD010000011">
    <property type="protein sequence ID" value="MCT7942173.1"/>
    <property type="molecule type" value="Genomic_DNA"/>
</dbReference>
<dbReference type="InterPro" id="IPR058619">
    <property type="entry name" value="PhoQ/CarS-like_HATPase"/>
</dbReference>
<sequence>MQLIYKPKKRLLTRMFVTSLSIIALVGFGFAWSVTVLHAQNRYAQITAEYIAELPVIAAEFRENNLIPITEAEDNDNIETSYIMATCNNHFNSLWRSQLAKDLQLTEICEKYSDIKDDYQAYYLDFDGLPSYLVFKLSTVIDGKAFHLLILKDAANITSELKKFNRLTYFRLAIVLGAALFLLISAAYWGMLPLKQLKQELLKLKQGKQQSLSDDYPVELQEITQALNQLIIQSQQRQSRYQDAMNDLAHSLKTRLAASIALIDDSSLTQQDKDQQIQQQIQDMDHLVKYQLKRAMMGRQGLLKEYTDIRPVLDQLIQMLSKLYQNKNINFIIHCPDDLAFPVSKGDLMELCGNLIENAAKFCISTIEITAQQQTNGLLKLQVDDDGPGVDEHYRKKVTQRGVRADTQYAGQGIGLAVCVELVSSYGGSFEIKTSHLQGAAFIIQLPYKG</sequence>
<reference evidence="14" key="1">
    <citation type="journal article" date="2023" name="Int. J. Syst. Evol. Microbiol.">
        <title>&lt;i&gt;Shewanella septentrionalis&lt;/i&gt; sp. nov. and &lt;i&gt;Shewanella holmiensis&lt;/i&gt; sp. nov., isolated from Baltic Sea water and sediments.</title>
        <authorList>
            <person name="Martin-Rodriguez A.J."/>
            <person name="Thorell K."/>
            <person name="Joffre E."/>
            <person name="Jensie-Markopoulos S."/>
            <person name="Moore E.R.B."/>
            <person name="Sjoling A."/>
        </authorList>
    </citation>
    <scope>NUCLEOTIDE SEQUENCE</scope>
    <source>
        <strain evidence="14">SP1S2-7</strain>
    </source>
</reference>
<keyword evidence="10 12" id="KW-1133">Transmembrane helix</keyword>
<dbReference type="AlphaFoldDB" id="A0A9X2WMX2"/>
<evidence type="ECO:0000259" key="13">
    <source>
        <dbReference type="PROSITE" id="PS50109"/>
    </source>
</evidence>
<comment type="caution">
    <text evidence="14">The sequence shown here is derived from an EMBL/GenBank/DDBJ whole genome shotgun (WGS) entry which is preliminary data.</text>
</comment>
<organism evidence="14 15">
    <name type="scientific">Shewanella holmiensis</name>
    <dbReference type="NCBI Taxonomy" id="2952222"/>
    <lineage>
        <taxon>Bacteria</taxon>
        <taxon>Pseudomonadati</taxon>
        <taxon>Pseudomonadota</taxon>
        <taxon>Gammaproteobacteria</taxon>
        <taxon>Alteromonadales</taxon>
        <taxon>Shewanellaceae</taxon>
        <taxon>Shewanella</taxon>
    </lineage>
</organism>
<dbReference type="RefSeq" id="WP_261298550.1">
    <property type="nucleotide sequence ID" value="NZ_JAMTCD010000011.1"/>
</dbReference>
<gene>
    <name evidence="14" type="ORF">NE535_10260</name>
</gene>
<dbReference type="InterPro" id="IPR036890">
    <property type="entry name" value="HATPase_C_sf"/>
</dbReference>
<keyword evidence="15" id="KW-1185">Reference proteome</keyword>
<evidence type="ECO:0000313" key="15">
    <source>
        <dbReference type="Proteomes" id="UP001155546"/>
    </source>
</evidence>
<feature type="domain" description="Histidine kinase" evidence="13">
    <location>
        <begin position="247"/>
        <end position="450"/>
    </location>
</feature>
<dbReference type="Proteomes" id="UP001155546">
    <property type="component" value="Unassembled WGS sequence"/>
</dbReference>
<dbReference type="InterPro" id="IPR004358">
    <property type="entry name" value="Sig_transdc_His_kin-like_C"/>
</dbReference>
<evidence type="ECO:0000256" key="8">
    <source>
        <dbReference type="ARBA" id="ARBA00022777"/>
    </source>
</evidence>
<accession>A0A9X2WMX2</accession>
<dbReference type="PANTHER" id="PTHR45436">
    <property type="entry name" value="SENSOR HISTIDINE KINASE YKOH"/>
    <property type="match status" value="1"/>
</dbReference>
<keyword evidence="11 12" id="KW-0472">Membrane</keyword>
<name>A0A9X2WMX2_9GAMM</name>
<dbReference type="InterPro" id="IPR003594">
    <property type="entry name" value="HATPase_dom"/>
</dbReference>
<dbReference type="SMART" id="SM00387">
    <property type="entry name" value="HATPase_c"/>
    <property type="match status" value="1"/>
</dbReference>
<dbReference type="GO" id="GO:0005886">
    <property type="term" value="C:plasma membrane"/>
    <property type="evidence" value="ECO:0007669"/>
    <property type="project" value="TreeGrafter"/>
</dbReference>
<dbReference type="GO" id="GO:0005524">
    <property type="term" value="F:ATP binding"/>
    <property type="evidence" value="ECO:0007669"/>
    <property type="project" value="UniProtKB-KW"/>
</dbReference>
<dbReference type="EC" id="2.7.13.3" evidence="3"/>
<evidence type="ECO:0000256" key="3">
    <source>
        <dbReference type="ARBA" id="ARBA00012438"/>
    </source>
</evidence>
<keyword evidence="9 14" id="KW-0067">ATP-binding</keyword>
<comment type="subcellular location">
    <subcellularLocation>
        <location evidence="2">Membrane</location>
    </subcellularLocation>
</comment>
<protein>
    <recommendedName>
        <fullName evidence="3">histidine kinase</fullName>
        <ecNumber evidence="3">2.7.13.3</ecNumber>
    </recommendedName>
</protein>
<proteinExistence type="predicted"/>
<dbReference type="PRINTS" id="PR00344">
    <property type="entry name" value="BCTRLSENSOR"/>
</dbReference>
<dbReference type="PANTHER" id="PTHR45436:SF4">
    <property type="entry name" value="SENSOR PROTEIN PHOQ"/>
    <property type="match status" value="1"/>
</dbReference>
<dbReference type="PROSITE" id="PS50109">
    <property type="entry name" value="HIS_KIN"/>
    <property type="match status" value="1"/>
</dbReference>
<evidence type="ECO:0000256" key="10">
    <source>
        <dbReference type="ARBA" id="ARBA00022989"/>
    </source>
</evidence>
<dbReference type="Pfam" id="PF02518">
    <property type="entry name" value="HATPase_c"/>
    <property type="match status" value="1"/>
</dbReference>
<evidence type="ECO:0000256" key="4">
    <source>
        <dbReference type="ARBA" id="ARBA00022553"/>
    </source>
</evidence>
<evidence type="ECO:0000313" key="14">
    <source>
        <dbReference type="EMBL" id="MCT7942173.1"/>
    </source>
</evidence>
<evidence type="ECO:0000256" key="1">
    <source>
        <dbReference type="ARBA" id="ARBA00000085"/>
    </source>
</evidence>
<comment type="catalytic activity">
    <reaction evidence="1">
        <text>ATP + protein L-histidine = ADP + protein N-phospho-L-histidine.</text>
        <dbReference type="EC" id="2.7.13.3"/>
    </reaction>
</comment>
<evidence type="ECO:0000256" key="5">
    <source>
        <dbReference type="ARBA" id="ARBA00022679"/>
    </source>
</evidence>
<keyword evidence="8" id="KW-0418">Kinase</keyword>
<keyword evidence="5" id="KW-0808">Transferase</keyword>
<keyword evidence="6 12" id="KW-0812">Transmembrane</keyword>
<evidence type="ECO:0000256" key="11">
    <source>
        <dbReference type="ARBA" id="ARBA00023136"/>
    </source>
</evidence>
<evidence type="ECO:0000256" key="12">
    <source>
        <dbReference type="SAM" id="Phobius"/>
    </source>
</evidence>
<dbReference type="SUPFAM" id="SSF55874">
    <property type="entry name" value="ATPase domain of HSP90 chaperone/DNA topoisomerase II/histidine kinase"/>
    <property type="match status" value="1"/>
</dbReference>
<evidence type="ECO:0000256" key="2">
    <source>
        <dbReference type="ARBA" id="ARBA00004370"/>
    </source>
</evidence>
<evidence type="ECO:0000256" key="6">
    <source>
        <dbReference type="ARBA" id="ARBA00022692"/>
    </source>
</evidence>
<keyword evidence="7" id="KW-0547">Nucleotide-binding</keyword>